<feature type="compositionally biased region" description="Basic and acidic residues" evidence="1">
    <location>
        <begin position="36"/>
        <end position="71"/>
    </location>
</feature>
<protein>
    <submittedName>
        <fullName evidence="2">ElaB/YqjD/DUF883 family membrane-anchored ribosome-binding protein</fullName>
    </submittedName>
</protein>
<name>A0ABV3XUY2_9RHOB</name>
<evidence type="ECO:0000313" key="3">
    <source>
        <dbReference type="Proteomes" id="UP001560019"/>
    </source>
</evidence>
<reference evidence="2 3" key="1">
    <citation type="submission" date="2024-06" db="EMBL/GenBank/DDBJ databases">
        <title>Genome of Rhodovulum iodosum, a marine photoferrotroph.</title>
        <authorList>
            <person name="Bianchini G."/>
            <person name="Nikeleit V."/>
            <person name="Kappler A."/>
            <person name="Bryce C."/>
            <person name="Sanchez-Baracaldo P."/>
        </authorList>
    </citation>
    <scope>NUCLEOTIDE SEQUENCE [LARGE SCALE GENOMIC DNA]</scope>
    <source>
        <strain evidence="2 3">UT/N1</strain>
    </source>
</reference>
<evidence type="ECO:0000256" key="1">
    <source>
        <dbReference type="SAM" id="MobiDB-lite"/>
    </source>
</evidence>
<dbReference type="RefSeq" id="WP_125408561.1">
    <property type="nucleotide sequence ID" value="NZ_JBEHHI010000001.1"/>
</dbReference>
<gene>
    <name evidence="2" type="ORF">Ga0609869_001570</name>
</gene>
<dbReference type="EMBL" id="JBEHHI010000001">
    <property type="protein sequence ID" value="MEX5728217.1"/>
    <property type="molecule type" value="Genomic_DNA"/>
</dbReference>
<feature type="region of interest" description="Disordered" evidence="1">
    <location>
        <begin position="36"/>
        <end position="78"/>
    </location>
</feature>
<organism evidence="2 3">
    <name type="scientific">Rhodovulum iodosum</name>
    <dbReference type="NCBI Taxonomy" id="68291"/>
    <lineage>
        <taxon>Bacteria</taxon>
        <taxon>Pseudomonadati</taxon>
        <taxon>Pseudomonadota</taxon>
        <taxon>Alphaproteobacteria</taxon>
        <taxon>Rhodobacterales</taxon>
        <taxon>Paracoccaceae</taxon>
        <taxon>Rhodovulum</taxon>
    </lineage>
</organism>
<comment type="caution">
    <text evidence="2">The sequence shown here is derived from an EMBL/GenBank/DDBJ whole genome shotgun (WGS) entry which is preliminary data.</text>
</comment>
<keyword evidence="3" id="KW-1185">Reference proteome</keyword>
<sequence>MASNANGAASSEDLERQIDALKADIAGISRTLADMGAERRSELQDSVHKTASDLKARGEATLDDARARGGELGDQAADAVRRQPATAMGLAVGLGFVVGLMTGRR</sequence>
<dbReference type="Proteomes" id="UP001560019">
    <property type="component" value="Unassembled WGS sequence"/>
</dbReference>
<evidence type="ECO:0000313" key="2">
    <source>
        <dbReference type="EMBL" id="MEX5728217.1"/>
    </source>
</evidence>
<accession>A0ABV3XUY2</accession>
<proteinExistence type="predicted"/>